<name>D4M165_9FIRM</name>
<reference evidence="1 2" key="1">
    <citation type="submission" date="2010-03" db="EMBL/GenBank/DDBJ databases">
        <title>The genome sequence of Ruminococcus torques L2-14.</title>
        <authorList>
            <consortium name="metaHIT consortium -- http://www.metahit.eu/"/>
            <person name="Pajon A."/>
            <person name="Turner K."/>
            <person name="Parkhill J."/>
            <person name="Duncan S."/>
            <person name="Flint H."/>
        </authorList>
    </citation>
    <scope>NUCLEOTIDE SEQUENCE [LARGE SCALE GENOMIC DNA]</scope>
    <source>
        <strain evidence="1 2">L2-14</strain>
    </source>
</reference>
<evidence type="ECO:0000313" key="2">
    <source>
        <dbReference type="Proteomes" id="UP000008956"/>
    </source>
</evidence>
<dbReference type="RefSeq" id="WP_015527626.1">
    <property type="nucleotide sequence ID" value="NC_021015.1"/>
</dbReference>
<organism evidence="1 2">
    <name type="scientific">[Ruminococcus] torques L2-14</name>
    <dbReference type="NCBI Taxonomy" id="657313"/>
    <lineage>
        <taxon>Bacteria</taxon>
        <taxon>Bacillati</taxon>
        <taxon>Bacillota</taxon>
        <taxon>Clostridia</taxon>
        <taxon>Lachnospirales</taxon>
        <taxon>Lachnospiraceae</taxon>
        <taxon>Mediterraneibacter</taxon>
    </lineage>
</organism>
<dbReference type="Pfam" id="PF19552">
    <property type="entry name" value="DUF6075"/>
    <property type="match status" value="1"/>
</dbReference>
<sequence length="147" mass="17284">MAEKNIKFISEKHKAFYMEKMQNAKFKDVYHQALYYCLGVNADTRFHFENIFDEEIHCVRLECLQEGWQTSGSLKVVRMAFNLFCNGTPTVNQKKDAKGKLEECSRYSVEELFACEYAPFFWQAIQLRYPEYAVYNNAHAVLFGSED</sequence>
<evidence type="ECO:0000313" key="1">
    <source>
        <dbReference type="EMBL" id="CBL24977.1"/>
    </source>
</evidence>
<dbReference type="KEGG" id="rto:RTO_01870"/>
<protein>
    <submittedName>
        <fullName evidence="1">Uncharacterized protein</fullName>
    </submittedName>
</protein>
<dbReference type="HOGENOM" id="CLU_124970_0_0_9"/>
<gene>
    <name evidence="1" type="ORF">RTO_01870</name>
</gene>
<dbReference type="PATRIC" id="fig|657313.3.peg.1538"/>
<dbReference type="InterPro" id="IPR045721">
    <property type="entry name" value="DUF6075"/>
</dbReference>
<dbReference type="Proteomes" id="UP000008956">
    <property type="component" value="Chromosome"/>
</dbReference>
<proteinExistence type="predicted"/>
<reference evidence="1 2" key="2">
    <citation type="submission" date="2010-03" db="EMBL/GenBank/DDBJ databases">
        <authorList>
            <person name="Pajon A."/>
        </authorList>
    </citation>
    <scope>NUCLEOTIDE SEQUENCE [LARGE SCALE GENOMIC DNA]</scope>
    <source>
        <strain evidence="1 2">L2-14</strain>
    </source>
</reference>
<dbReference type="AlphaFoldDB" id="D4M165"/>
<dbReference type="EMBL" id="FP929055">
    <property type="protein sequence ID" value="CBL24977.1"/>
    <property type="molecule type" value="Genomic_DNA"/>
</dbReference>
<accession>D4M165</accession>